<dbReference type="Proteomes" id="UP000245618">
    <property type="component" value="Unassembled WGS sequence"/>
</dbReference>
<dbReference type="EMBL" id="QCZH01000011">
    <property type="protein sequence ID" value="PWA08710.1"/>
    <property type="molecule type" value="Genomic_DNA"/>
</dbReference>
<reference evidence="1 2" key="1">
    <citation type="submission" date="2018-04" db="EMBL/GenBank/DDBJ databases">
        <title>Flavobacterium sp. nov., isolated from glacier ice.</title>
        <authorList>
            <person name="Liu Q."/>
            <person name="Xin Y.-H."/>
        </authorList>
    </citation>
    <scope>NUCLEOTIDE SEQUENCE [LARGE SCALE GENOMIC DNA]</scope>
    <source>
        <strain evidence="1 2">LB2P30</strain>
    </source>
</reference>
<comment type="caution">
    <text evidence="1">The sequence shown here is derived from an EMBL/GenBank/DDBJ whole genome shotgun (WGS) entry which is preliminary data.</text>
</comment>
<sequence>MKKNVPIVLIVVGLIVSVYFSSKENAESINNLRFNNATTSIVKTKYKVNLDSILHIYKAIDNKKEATVFLDKLEKYTNELNQKYQASENHKKVVAFEKENIQFMKTKAGSIKKLHPEWSKEDCEKLANNFIWKGMHIDMVKYSKGDPDDVNISNKGFSSEYEYIWKDEGVSHFYTGKESIVVDYD</sequence>
<accession>A0A2U1JU37</accession>
<dbReference type="OrthoDB" id="1271222at2"/>
<proteinExistence type="predicted"/>
<dbReference type="RefSeq" id="WP_116763409.1">
    <property type="nucleotide sequence ID" value="NZ_QCZH01000011.1"/>
</dbReference>
<protein>
    <submittedName>
        <fullName evidence="1">Uncharacterized protein</fullName>
    </submittedName>
</protein>
<gene>
    <name evidence="1" type="ORF">DB891_10825</name>
</gene>
<evidence type="ECO:0000313" key="1">
    <source>
        <dbReference type="EMBL" id="PWA08710.1"/>
    </source>
</evidence>
<evidence type="ECO:0000313" key="2">
    <source>
        <dbReference type="Proteomes" id="UP000245618"/>
    </source>
</evidence>
<name>A0A2U1JU37_9FLAO</name>
<keyword evidence="2" id="KW-1185">Reference proteome</keyword>
<organism evidence="1 2">
    <name type="scientific">Flavobacterium laiguense</name>
    <dbReference type="NCBI Taxonomy" id="2169409"/>
    <lineage>
        <taxon>Bacteria</taxon>
        <taxon>Pseudomonadati</taxon>
        <taxon>Bacteroidota</taxon>
        <taxon>Flavobacteriia</taxon>
        <taxon>Flavobacteriales</taxon>
        <taxon>Flavobacteriaceae</taxon>
        <taxon>Flavobacterium</taxon>
    </lineage>
</organism>
<dbReference type="AlphaFoldDB" id="A0A2U1JU37"/>